<keyword evidence="1" id="KW-1133">Transmembrane helix</keyword>
<dbReference type="AlphaFoldDB" id="A0A9P8AZH9"/>
<organism evidence="2 3">
    <name type="scientific">Guyanagaster necrorhizus</name>
    <dbReference type="NCBI Taxonomy" id="856835"/>
    <lineage>
        <taxon>Eukaryota</taxon>
        <taxon>Fungi</taxon>
        <taxon>Dikarya</taxon>
        <taxon>Basidiomycota</taxon>
        <taxon>Agaricomycotina</taxon>
        <taxon>Agaricomycetes</taxon>
        <taxon>Agaricomycetidae</taxon>
        <taxon>Agaricales</taxon>
        <taxon>Marasmiineae</taxon>
        <taxon>Physalacriaceae</taxon>
        <taxon>Guyanagaster</taxon>
    </lineage>
</organism>
<evidence type="ECO:0000256" key="1">
    <source>
        <dbReference type="SAM" id="Phobius"/>
    </source>
</evidence>
<dbReference type="RefSeq" id="XP_043046791.1">
    <property type="nucleotide sequence ID" value="XM_043190794.1"/>
</dbReference>
<keyword evidence="1" id="KW-0472">Membrane</keyword>
<proteinExistence type="predicted"/>
<comment type="caution">
    <text evidence="2">The sequence shown here is derived from an EMBL/GenBank/DDBJ whole genome shotgun (WGS) entry which is preliminary data.</text>
</comment>
<protein>
    <submittedName>
        <fullName evidence="2">Uncharacterized protein</fullName>
    </submittedName>
</protein>
<dbReference type="Proteomes" id="UP000812287">
    <property type="component" value="Unassembled WGS sequence"/>
</dbReference>
<keyword evidence="3" id="KW-1185">Reference proteome</keyword>
<dbReference type="EMBL" id="MU250523">
    <property type="protein sequence ID" value="KAG7453291.1"/>
    <property type="molecule type" value="Genomic_DNA"/>
</dbReference>
<accession>A0A9P8AZH9</accession>
<reference evidence="2" key="1">
    <citation type="submission" date="2020-11" db="EMBL/GenBank/DDBJ databases">
        <title>Adaptations for nitrogen fixation in a non-lichenized fungal sporocarp promotes dispersal by wood-feeding termites.</title>
        <authorList>
            <consortium name="DOE Joint Genome Institute"/>
            <person name="Koch R.A."/>
            <person name="Yoon G."/>
            <person name="Arayal U."/>
            <person name="Lail K."/>
            <person name="Amirebrahimi M."/>
            <person name="Labutti K."/>
            <person name="Lipzen A."/>
            <person name="Riley R."/>
            <person name="Barry K."/>
            <person name="Henrissat B."/>
            <person name="Grigoriev I.V."/>
            <person name="Herr J.R."/>
            <person name="Aime M.C."/>
        </authorList>
    </citation>
    <scope>NUCLEOTIDE SEQUENCE</scope>
    <source>
        <strain evidence="2">MCA 3950</strain>
    </source>
</reference>
<evidence type="ECO:0000313" key="3">
    <source>
        <dbReference type="Proteomes" id="UP000812287"/>
    </source>
</evidence>
<dbReference type="GeneID" id="66113091"/>
<keyword evidence="1" id="KW-0812">Transmembrane</keyword>
<gene>
    <name evidence="2" type="ORF">BT62DRAFT_999346</name>
</gene>
<feature type="transmembrane region" description="Helical" evidence="1">
    <location>
        <begin position="99"/>
        <end position="126"/>
    </location>
</feature>
<sequence length="196" mass="21963">MSGRHDDGVNLLPTAAAIETWRRGGCKGDELVCLNKIVAPPPPGTRDYSWAQISLYVSLAVGARPKLRGLCVSINCGFHHALHYMLIITRPHWSRMESYFGATLFFINLQVTFSLLLGCSSSILLYKLRPARNLLSTPETFSKLLPPWSMTCEREDQLYTGSTTSDPKVLLYSHPFRKADFTNNIVEPVWTGEAFV</sequence>
<name>A0A9P8AZH9_9AGAR</name>
<evidence type="ECO:0000313" key="2">
    <source>
        <dbReference type="EMBL" id="KAG7453291.1"/>
    </source>
</evidence>